<dbReference type="InterPro" id="IPR002781">
    <property type="entry name" value="TM_pro_TauE-like"/>
</dbReference>
<evidence type="ECO:0000256" key="8">
    <source>
        <dbReference type="RuleBase" id="RU363041"/>
    </source>
</evidence>
<dbReference type="GO" id="GO:0005886">
    <property type="term" value="C:plasma membrane"/>
    <property type="evidence" value="ECO:0007669"/>
    <property type="project" value="UniProtKB-SubCell"/>
</dbReference>
<evidence type="ECO:0000313" key="9">
    <source>
        <dbReference type="EMBL" id="APC97913.1"/>
    </source>
</evidence>
<keyword evidence="4 8" id="KW-1003">Cell membrane</keyword>
<feature type="transmembrane region" description="Helical" evidence="8">
    <location>
        <begin position="198"/>
        <end position="223"/>
    </location>
</feature>
<sequence length="256" mass="27965">MVEFFSEHFYILCFYLICMGFLAGFIDAIAGGGGLISLPALSITGLPIALVLGTNKFQSTVGTSVATYKYWRNGLINFKTVFRGLATGFVGTVFGTLLAIFIHNEFMNYIVPVLLVAVFLFSIFNRNLGISPGKKRMSELAFFSLFGFMLGAYDGFFGPGTGNFWVIAIVYFLGYTFLQASGYAKILNLKSNIFSLSVFLYFGQVSFMLAIIMAIGNFAGGFMGSKMVILKGAKLVRPVFIVVVGASILSFLITKF</sequence>
<evidence type="ECO:0000256" key="4">
    <source>
        <dbReference type="ARBA" id="ARBA00022475"/>
    </source>
</evidence>
<keyword evidence="3" id="KW-0813">Transport</keyword>
<accession>A0A1J0KVW4</accession>
<evidence type="ECO:0000256" key="3">
    <source>
        <dbReference type="ARBA" id="ARBA00022448"/>
    </source>
</evidence>
<evidence type="ECO:0000256" key="6">
    <source>
        <dbReference type="ARBA" id="ARBA00022989"/>
    </source>
</evidence>
<feature type="transmembrane region" description="Helical" evidence="8">
    <location>
        <begin position="109"/>
        <end position="128"/>
    </location>
</feature>
<comment type="subcellular location">
    <subcellularLocation>
        <location evidence="1 8">Cell membrane</location>
        <topology evidence="1 8">Multi-pass membrane protein</topology>
    </subcellularLocation>
</comment>
<evidence type="ECO:0000313" key="10">
    <source>
        <dbReference type="Proteomes" id="UP000182521"/>
    </source>
</evidence>
<feature type="transmembrane region" description="Helical" evidence="8">
    <location>
        <begin position="164"/>
        <end position="186"/>
    </location>
</feature>
<evidence type="ECO:0000256" key="7">
    <source>
        <dbReference type="ARBA" id="ARBA00023136"/>
    </source>
</evidence>
<feature type="transmembrane region" description="Helical" evidence="8">
    <location>
        <begin position="235"/>
        <end position="254"/>
    </location>
</feature>
<dbReference type="OrthoDB" id="554695at2"/>
<proteinExistence type="inferred from homology"/>
<dbReference type="AlphaFoldDB" id="A0A1J0KVW4"/>
<dbReference type="PANTHER" id="PTHR30269:SF0">
    <property type="entry name" value="MEMBRANE TRANSPORTER PROTEIN YFCA-RELATED"/>
    <property type="match status" value="1"/>
</dbReference>
<comment type="similarity">
    <text evidence="2 8">Belongs to the 4-toluene sulfonate uptake permease (TSUP) (TC 2.A.102) family.</text>
</comment>
<keyword evidence="5 8" id="KW-0812">Transmembrane</keyword>
<feature type="transmembrane region" description="Helical" evidence="8">
    <location>
        <begin position="81"/>
        <end position="103"/>
    </location>
</feature>
<protein>
    <recommendedName>
        <fullName evidence="8">Probable membrane transporter protein</fullName>
    </recommendedName>
</protein>
<keyword evidence="6 8" id="KW-1133">Transmembrane helix</keyword>
<dbReference type="Proteomes" id="UP000182521">
    <property type="component" value="Chromosome"/>
</dbReference>
<feature type="transmembrane region" description="Helical" evidence="8">
    <location>
        <begin position="9"/>
        <end position="30"/>
    </location>
</feature>
<evidence type="ECO:0000256" key="2">
    <source>
        <dbReference type="ARBA" id="ARBA00009142"/>
    </source>
</evidence>
<dbReference type="Pfam" id="PF01925">
    <property type="entry name" value="TauE"/>
    <property type="match status" value="1"/>
</dbReference>
<dbReference type="RefSeq" id="WP_071664697.1">
    <property type="nucleotide sequence ID" value="NZ_CP009654.1"/>
</dbReference>
<feature type="transmembrane region" description="Helical" evidence="8">
    <location>
        <begin position="36"/>
        <end position="54"/>
    </location>
</feature>
<organism evidence="9 10">
    <name type="scientific">Francisella frigiditurris</name>
    <dbReference type="NCBI Taxonomy" id="1542390"/>
    <lineage>
        <taxon>Bacteria</taxon>
        <taxon>Pseudomonadati</taxon>
        <taxon>Pseudomonadota</taxon>
        <taxon>Gammaproteobacteria</taxon>
        <taxon>Thiotrichales</taxon>
        <taxon>Francisellaceae</taxon>
        <taxon>Francisella</taxon>
    </lineage>
</organism>
<dbReference type="EMBL" id="CP009654">
    <property type="protein sequence ID" value="APC97913.1"/>
    <property type="molecule type" value="Genomic_DNA"/>
</dbReference>
<keyword evidence="7 8" id="KW-0472">Membrane</keyword>
<keyword evidence="10" id="KW-1185">Reference proteome</keyword>
<gene>
    <name evidence="9" type="ORF">KX01_1855</name>
</gene>
<dbReference type="InterPro" id="IPR052017">
    <property type="entry name" value="TSUP"/>
</dbReference>
<feature type="transmembrane region" description="Helical" evidence="8">
    <location>
        <begin position="140"/>
        <end position="158"/>
    </location>
</feature>
<dbReference type="KEGG" id="frc:KX01_1855"/>
<dbReference type="STRING" id="1542390.KX01_1855"/>
<name>A0A1J0KVW4_9GAMM</name>
<reference evidence="10" key="1">
    <citation type="submission" date="2014-10" db="EMBL/GenBank/DDBJ databases">
        <authorList>
            <person name="Kuske C.R."/>
            <person name="Challacombe J.F."/>
            <person name="Daligault H.E."/>
            <person name="Davenport K.W."/>
            <person name="Johnson S.L."/>
            <person name="Siddaramappa S."/>
            <person name="Petersen J.M."/>
        </authorList>
    </citation>
    <scope>NUCLEOTIDE SEQUENCE [LARGE SCALE GENOMIC DNA]</scope>
    <source>
        <strain evidence="10">CA97-1460</strain>
    </source>
</reference>
<evidence type="ECO:0000256" key="1">
    <source>
        <dbReference type="ARBA" id="ARBA00004651"/>
    </source>
</evidence>
<dbReference type="PANTHER" id="PTHR30269">
    <property type="entry name" value="TRANSMEMBRANE PROTEIN YFCA"/>
    <property type="match status" value="1"/>
</dbReference>
<evidence type="ECO:0000256" key="5">
    <source>
        <dbReference type="ARBA" id="ARBA00022692"/>
    </source>
</evidence>